<feature type="domain" description="DUF7352" evidence="1">
    <location>
        <begin position="70"/>
        <end position="154"/>
    </location>
</feature>
<evidence type="ECO:0000313" key="2">
    <source>
        <dbReference type="EMBL" id="RKP44743.1"/>
    </source>
</evidence>
<sequence>MPLAASLSSTTPSLLRVAATSLRAKRLSSGCVSAAATRWPKWRAPSCASTRVSRRPLLANETDFREGNVRKVFKYEVARRGQEPTVLRLPGSATLSRVDVQDGRFMVWGGVPTGLPADTEFEVFVVGTGDPIPDDVFVLNTFFEGPLVWHACVRILAVPSHLHVGKTHSGVTHGC</sequence>
<dbReference type="AlphaFoldDB" id="A0A494XAZ4"/>
<name>A0A494XAZ4_9BURK</name>
<proteinExistence type="predicted"/>
<protein>
    <recommendedName>
        <fullName evidence="1">DUF7352 domain-containing protein</fullName>
    </recommendedName>
</protein>
<evidence type="ECO:0000259" key="1">
    <source>
        <dbReference type="Pfam" id="PF24043"/>
    </source>
</evidence>
<organism evidence="2 3">
    <name type="scientific">Pararobbsia silviterrae</name>
    <dbReference type="NCBI Taxonomy" id="1792498"/>
    <lineage>
        <taxon>Bacteria</taxon>
        <taxon>Pseudomonadati</taxon>
        <taxon>Pseudomonadota</taxon>
        <taxon>Betaproteobacteria</taxon>
        <taxon>Burkholderiales</taxon>
        <taxon>Burkholderiaceae</taxon>
        <taxon>Pararobbsia</taxon>
    </lineage>
</organism>
<evidence type="ECO:0000313" key="3">
    <source>
        <dbReference type="Proteomes" id="UP000270342"/>
    </source>
</evidence>
<reference evidence="2 3" key="1">
    <citation type="submission" date="2018-10" db="EMBL/GenBank/DDBJ databases">
        <title>Robbsia sp. DHC34, isolated from soil.</title>
        <authorList>
            <person name="Gao Z.-H."/>
            <person name="Qiu L.-H."/>
        </authorList>
    </citation>
    <scope>NUCLEOTIDE SEQUENCE [LARGE SCALE GENOMIC DNA]</scope>
    <source>
        <strain evidence="2 3">DHC34</strain>
    </source>
</reference>
<keyword evidence="3" id="KW-1185">Reference proteome</keyword>
<comment type="caution">
    <text evidence="2">The sequence shown here is derived from an EMBL/GenBank/DDBJ whole genome shotgun (WGS) entry which is preliminary data.</text>
</comment>
<gene>
    <name evidence="2" type="ORF">D7S86_27365</name>
</gene>
<dbReference type="Proteomes" id="UP000270342">
    <property type="component" value="Unassembled WGS sequence"/>
</dbReference>
<accession>A0A494XAZ4</accession>
<dbReference type="InterPro" id="IPR055776">
    <property type="entry name" value="DUF7352"/>
</dbReference>
<dbReference type="EMBL" id="RBZU01000019">
    <property type="protein sequence ID" value="RKP44743.1"/>
    <property type="molecule type" value="Genomic_DNA"/>
</dbReference>
<dbReference type="Pfam" id="PF24043">
    <property type="entry name" value="DUF7352"/>
    <property type="match status" value="1"/>
</dbReference>